<keyword evidence="4" id="KW-1185">Reference proteome</keyword>
<dbReference type="InterPro" id="IPR036985">
    <property type="entry name" value="Transglutaminase-like_sf"/>
</dbReference>
<dbReference type="Gene3D" id="3.90.260.10">
    <property type="entry name" value="Transglutaminase-like"/>
    <property type="match status" value="1"/>
</dbReference>
<evidence type="ECO:0000313" key="4">
    <source>
        <dbReference type="Proteomes" id="UP000694941"/>
    </source>
</evidence>
<dbReference type="SUPFAM" id="SSF54001">
    <property type="entry name" value="Cysteine proteinases"/>
    <property type="match status" value="1"/>
</dbReference>
<dbReference type="PANTHER" id="PTHR11590:SF40">
    <property type="entry name" value="HEMOCYTE PROTEIN-GLUTAMINE GAMMA-GLUTAMYLTRANSFERASE-LIKE PROTEIN"/>
    <property type="match status" value="1"/>
</dbReference>
<sequence length="770" mass="87240">MYGYGRTRGSTGTMPGNMITSNGRSSPRYSSERYNDYMRDLLEKMREEYERRRLERLGLDRLDGGPSAIEVDTVEFYPRDNAREHNTFMYDLVEGVKPALILRRGQPFYLAIRFKRNYNPQQDRLKLEIGFGPQPLITKGTLVMLPVSGSDSFTKDKAQWDVRLHHHDGAVITLQIQIPATVAVGVWKMKVITQLISRGQPNLSPVTHECKDNLYVLFNPWCKEDSVYMEDELKRKEYVLNDVGKIFTGSFKQPVGRRWIFGQFTDSVLPACMLILERSGLDYTARSNPIKVVRAISAMINDIDDKGVLEGRWQEPYDDGVAPWMWTGSSAILEQYLKTGGVPVKYGQCWVFAGVSNTVCRALGLPSRTVTNFVSAHDTDETLTIDKWFDKNGDKIEDATSDSIWNFHVWNDCWMARPDLPTGYGGWQAFDATPQETSEGVYQTGPASLLAIQRGEIGYMYDSPFVFSEVNADIVHWQEDDTSEIGWKKLKSDRYQVGRLILTKKIGVDDDIGDTDAEDITAQYKNKEGTYEERMAVLNAARNTGFNYAYDLPSPEKEDVSFVLLDIEKVMIGQPFHVTVNVQNKSSETRTVSAVLSASSVYYTGITARKIKRENGNFSLQPHQKEILSIKVSPDEYLDKLVDYAMVKLYAIATVKETQQTWSEEDDFMVEKPNLELEIRGNLQVGTYFVLAISLTNPLKRVLDNCFFTIEAPGVTGPFRAKYRDIQPGEVAVHTVRLIPQKPGPRKIVATFSSRQLIQIVGSKQVEVLG</sequence>
<dbReference type="InterPro" id="IPR014756">
    <property type="entry name" value="Ig_E-set"/>
</dbReference>
<dbReference type="Pfam" id="PF01841">
    <property type="entry name" value="Transglut_core"/>
    <property type="match status" value="1"/>
</dbReference>
<dbReference type="InterPro" id="IPR050779">
    <property type="entry name" value="Transglutaminase"/>
</dbReference>
<reference evidence="5" key="1">
    <citation type="submission" date="2025-08" db="UniProtKB">
        <authorList>
            <consortium name="RefSeq"/>
        </authorList>
    </citation>
    <scope>IDENTIFICATION</scope>
    <source>
        <tissue evidence="5">Muscle</tissue>
    </source>
</reference>
<evidence type="ECO:0000256" key="2">
    <source>
        <dbReference type="SAM" id="MobiDB-lite"/>
    </source>
</evidence>
<dbReference type="InterPro" id="IPR013783">
    <property type="entry name" value="Ig-like_fold"/>
</dbReference>
<accession>A0ABM1BGE8</accession>
<dbReference type="SMART" id="SM00460">
    <property type="entry name" value="TGc"/>
    <property type="match status" value="1"/>
</dbReference>
<dbReference type="PANTHER" id="PTHR11590">
    <property type="entry name" value="PROTEIN-GLUTAMINE GAMMA-GLUTAMYLTRANSFERASE"/>
    <property type="match status" value="1"/>
</dbReference>
<dbReference type="InterPro" id="IPR038765">
    <property type="entry name" value="Papain-like_cys_pep_sf"/>
</dbReference>
<dbReference type="InterPro" id="IPR023608">
    <property type="entry name" value="Transglutaminase_animal"/>
</dbReference>
<feature type="compositionally biased region" description="Low complexity" evidence="2">
    <location>
        <begin position="1"/>
        <end position="13"/>
    </location>
</feature>
<feature type="domain" description="Transglutaminase-like" evidence="3">
    <location>
        <begin position="341"/>
        <end position="434"/>
    </location>
</feature>
<dbReference type="PROSITE" id="PS00547">
    <property type="entry name" value="TRANSGLUTAMINASES"/>
    <property type="match status" value="1"/>
</dbReference>
<dbReference type="InterPro" id="IPR013808">
    <property type="entry name" value="Transglutaminase_AS"/>
</dbReference>
<evidence type="ECO:0000259" key="3">
    <source>
        <dbReference type="SMART" id="SM00460"/>
    </source>
</evidence>
<dbReference type="SUPFAM" id="SSF81296">
    <property type="entry name" value="E set domains"/>
    <property type="match status" value="1"/>
</dbReference>
<dbReference type="InterPro" id="IPR008958">
    <property type="entry name" value="Transglutaminase_C"/>
</dbReference>
<name>A0ABM1BGE8_LIMPO</name>
<dbReference type="Pfam" id="PF00927">
    <property type="entry name" value="Transglut_C"/>
    <property type="match status" value="2"/>
</dbReference>
<dbReference type="Proteomes" id="UP000694941">
    <property type="component" value="Unplaced"/>
</dbReference>
<proteinExistence type="inferred from homology"/>
<comment type="similarity">
    <text evidence="1">Belongs to the transglutaminase superfamily. Transglutaminase family.</text>
</comment>
<organism evidence="4 5">
    <name type="scientific">Limulus polyphemus</name>
    <name type="common">Atlantic horseshoe crab</name>
    <dbReference type="NCBI Taxonomy" id="6850"/>
    <lineage>
        <taxon>Eukaryota</taxon>
        <taxon>Metazoa</taxon>
        <taxon>Ecdysozoa</taxon>
        <taxon>Arthropoda</taxon>
        <taxon>Chelicerata</taxon>
        <taxon>Merostomata</taxon>
        <taxon>Xiphosura</taxon>
        <taxon>Limulidae</taxon>
        <taxon>Limulus</taxon>
    </lineage>
</organism>
<feature type="region of interest" description="Disordered" evidence="2">
    <location>
        <begin position="1"/>
        <end position="31"/>
    </location>
</feature>
<dbReference type="InterPro" id="IPR036238">
    <property type="entry name" value="Transglutaminase_C_sf"/>
</dbReference>
<dbReference type="InterPro" id="IPR002931">
    <property type="entry name" value="Transglutaminase-like"/>
</dbReference>
<dbReference type="GeneID" id="106465804"/>
<gene>
    <name evidence="5" type="primary">LOC106465804</name>
</gene>
<dbReference type="Pfam" id="PF00868">
    <property type="entry name" value="Transglut_N"/>
    <property type="match status" value="1"/>
</dbReference>
<evidence type="ECO:0000256" key="1">
    <source>
        <dbReference type="ARBA" id="ARBA00005968"/>
    </source>
</evidence>
<evidence type="ECO:0000313" key="5">
    <source>
        <dbReference type="RefSeq" id="XP_013781491.1"/>
    </source>
</evidence>
<dbReference type="Gene3D" id="2.60.40.10">
    <property type="entry name" value="Immunoglobulins"/>
    <property type="match status" value="3"/>
</dbReference>
<dbReference type="RefSeq" id="XP_013781491.1">
    <property type="nucleotide sequence ID" value="XM_013926037.2"/>
</dbReference>
<dbReference type="InterPro" id="IPR001102">
    <property type="entry name" value="Transglutaminase_N"/>
</dbReference>
<dbReference type="SUPFAM" id="SSF49309">
    <property type="entry name" value="Transglutaminase, two C-terminal domains"/>
    <property type="match status" value="2"/>
</dbReference>
<protein>
    <submittedName>
        <fullName evidence="5">Hemocyte protein-glutamine gamma-glutamyltransferase isoform X1</fullName>
    </submittedName>
</protein>
<dbReference type="PIRSF" id="PIRSF000459">
    <property type="entry name" value="TGM_EBP42"/>
    <property type="match status" value="1"/>
</dbReference>
<feature type="compositionally biased region" description="Polar residues" evidence="2">
    <location>
        <begin position="18"/>
        <end position="29"/>
    </location>
</feature>